<keyword evidence="3" id="KW-1185">Reference proteome</keyword>
<dbReference type="Gene3D" id="1.25.40.20">
    <property type="entry name" value="Ankyrin repeat-containing domain"/>
    <property type="match status" value="1"/>
</dbReference>
<dbReference type="STRING" id="75743.A0A401NS25"/>
<dbReference type="EMBL" id="BFAA01002686">
    <property type="protein sequence ID" value="GCB63666.1"/>
    <property type="molecule type" value="Genomic_DNA"/>
</dbReference>
<evidence type="ECO:0000313" key="3">
    <source>
        <dbReference type="Proteomes" id="UP000288216"/>
    </source>
</evidence>
<dbReference type="InterPro" id="IPR036770">
    <property type="entry name" value="Ankyrin_rpt-contain_sf"/>
</dbReference>
<dbReference type="PROSITE" id="PS50088">
    <property type="entry name" value="ANK_REPEAT"/>
    <property type="match status" value="1"/>
</dbReference>
<dbReference type="Pfam" id="PF00023">
    <property type="entry name" value="Ank"/>
    <property type="match status" value="1"/>
</dbReference>
<accession>A0A401NS25</accession>
<feature type="repeat" description="ANK" evidence="1">
    <location>
        <begin position="141"/>
        <end position="173"/>
    </location>
</feature>
<keyword evidence="1" id="KW-0040">ANK repeat</keyword>
<dbReference type="InterPro" id="IPR002110">
    <property type="entry name" value="Ankyrin_rpt"/>
</dbReference>
<reference evidence="2 3" key="1">
    <citation type="journal article" date="2018" name="Nat. Ecol. Evol.">
        <title>Shark genomes provide insights into elasmobranch evolution and the origin of vertebrates.</title>
        <authorList>
            <person name="Hara Y"/>
            <person name="Yamaguchi K"/>
            <person name="Onimaru K"/>
            <person name="Kadota M"/>
            <person name="Koyanagi M"/>
            <person name="Keeley SD"/>
            <person name="Tatsumi K"/>
            <person name="Tanaka K"/>
            <person name="Motone F"/>
            <person name="Kageyama Y"/>
            <person name="Nozu R"/>
            <person name="Adachi N"/>
            <person name="Nishimura O"/>
            <person name="Nakagawa R"/>
            <person name="Tanegashima C"/>
            <person name="Kiyatake I"/>
            <person name="Matsumoto R"/>
            <person name="Murakumo K"/>
            <person name="Nishida K"/>
            <person name="Terakita A"/>
            <person name="Kuratani S"/>
            <person name="Sato K"/>
            <person name="Hyodo S Kuraku.S."/>
        </authorList>
    </citation>
    <scope>NUCLEOTIDE SEQUENCE [LARGE SCALE GENOMIC DNA]</scope>
</reference>
<name>A0A401NS25_SCYTO</name>
<dbReference type="SUPFAM" id="SSF48403">
    <property type="entry name" value="Ankyrin repeat"/>
    <property type="match status" value="1"/>
</dbReference>
<dbReference type="SMART" id="SM00248">
    <property type="entry name" value="ANK"/>
    <property type="match status" value="1"/>
</dbReference>
<dbReference type="Proteomes" id="UP000288216">
    <property type="component" value="Unassembled WGS sequence"/>
</dbReference>
<sequence>MCSNPPCNQDDQRQCKFLSYVFYQAVRDRKPVWMLEDMRTMESFYWEENTSLRTYSPSEALLYAVVHNHLPYAQHLLSHYTDEALEVPGDRFCCCPASAPHLAMAVRYDRKDILGLILKTTNRLPGFKSYINRKGCFHIEDGKTPLHLACELLRAETVLMLLGSGASPRMVDSKGLTPLDVILEQLRVSKVNVESKKLCIDQLLLFMSSLQFKMKRALEDNPNEWNGLLGEEKYNYLCGKAPATLFLIAMQGILKCLPPSRFPASIKELPIPQSLKPLPLGISTFRCVDIL</sequence>
<proteinExistence type="predicted"/>
<dbReference type="PROSITE" id="PS50297">
    <property type="entry name" value="ANK_REP_REGION"/>
    <property type="match status" value="1"/>
</dbReference>
<organism evidence="2 3">
    <name type="scientific">Scyliorhinus torazame</name>
    <name type="common">Cloudy catshark</name>
    <name type="synonym">Catulus torazame</name>
    <dbReference type="NCBI Taxonomy" id="75743"/>
    <lineage>
        <taxon>Eukaryota</taxon>
        <taxon>Metazoa</taxon>
        <taxon>Chordata</taxon>
        <taxon>Craniata</taxon>
        <taxon>Vertebrata</taxon>
        <taxon>Chondrichthyes</taxon>
        <taxon>Elasmobranchii</taxon>
        <taxon>Galeomorphii</taxon>
        <taxon>Galeoidea</taxon>
        <taxon>Carcharhiniformes</taxon>
        <taxon>Scyliorhinidae</taxon>
        <taxon>Scyliorhinus</taxon>
    </lineage>
</organism>
<evidence type="ECO:0000313" key="2">
    <source>
        <dbReference type="EMBL" id="GCB63666.1"/>
    </source>
</evidence>
<protein>
    <submittedName>
        <fullName evidence="2">Uncharacterized protein</fullName>
    </submittedName>
</protein>
<comment type="caution">
    <text evidence="2">The sequence shown here is derived from an EMBL/GenBank/DDBJ whole genome shotgun (WGS) entry which is preliminary data.</text>
</comment>
<dbReference type="AlphaFoldDB" id="A0A401NS25"/>
<dbReference type="OMA" id="VRYDRRD"/>
<gene>
    <name evidence="2" type="ORF">scyTo_0007419</name>
</gene>
<dbReference type="OrthoDB" id="45365at2759"/>
<evidence type="ECO:0000256" key="1">
    <source>
        <dbReference type="PROSITE-ProRule" id="PRU00023"/>
    </source>
</evidence>